<gene>
    <name evidence="1" type="ORF">VP358_00020</name>
</gene>
<sequence>MNSMLVNIRDDDTNALTTKNDIVSAYSLFNDYKGITLGIVPFIHDSHFYMLNGSDCNTTKCKKLENYEANLSVSEFGEYMKLSYFHENTELIEFIDNNVFEIALHGVTHKFLKNGAEFYAIDVPEEDVKNAKRYLEELLKRDIFYFIPPSNAISENNLESLCSNKLSLLSSANPVFKNKISKFVFLYGKYCKIEHLSQCLLKKYQKWNSSFRGVNIINSVTFGPGMNREDFIKKYERIARFNGFISIATHYHALNRDEKHKQDLFYIVDYFINKYEGRMATIQDISNYVNKKK</sequence>
<dbReference type="InterPro" id="IPR011330">
    <property type="entry name" value="Glyco_hydro/deAcase_b/a-brl"/>
</dbReference>
<accession>A0A7M1WD06</accession>
<organism evidence="1">
    <name type="scientific">Vibrio parahaemolyticus</name>
    <dbReference type="NCBI Taxonomy" id="670"/>
    <lineage>
        <taxon>Bacteria</taxon>
        <taxon>Pseudomonadati</taxon>
        <taxon>Pseudomonadota</taxon>
        <taxon>Gammaproteobacteria</taxon>
        <taxon>Vibrionales</taxon>
        <taxon>Vibrionaceae</taxon>
        <taxon>Vibrio</taxon>
    </lineage>
</organism>
<evidence type="ECO:0000313" key="1">
    <source>
        <dbReference type="EMBL" id="QOS24662.1"/>
    </source>
</evidence>
<dbReference type="Gene3D" id="3.20.20.370">
    <property type="entry name" value="Glycoside hydrolase/deacetylase"/>
    <property type="match status" value="1"/>
</dbReference>
<protein>
    <submittedName>
        <fullName evidence="1">Uncharacterized protein</fullName>
    </submittedName>
</protein>
<dbReference type="AlphaFoldDB" id="A0A7M1WD06"/>
<dbReference type="SUPFAM" id="SSF88713">
    <property type="entry name" value="Glycoside hydrolase/deacetylase"/>
    <property type="match status" value="1"/>
</dbReference>
<reference evidence="1" key="1">
    <citation type="submission" date="2020-08" db="EMBL/GenBank/DDBJ databases">
        <title>Genetic structure, function and evolution of capsule biosynthesis loci in Vibrio parahaemolyticus.</title>
        <authorList>
            <person name="Li L."/>
            <person name="Bian S."/>
        </authorList>
    </citation>
    <scope>NUCLEOTIDE SEQUENCE</scope>
    <source>
        <strain evidence="1">VP358</strain>
    </source>
</reference>
<name>A0A7M1WD06_VIBPH</name>
<proteinExistence type="predicted"/>
<dbReference type="GO" id="GO:0005975">
    <property type="term" value="P:carbohydrate metabolic process"/>
    <property type="evidence" value="ECO:0007669"/>
    <property type="project" value="InterPro"/>
</dbReference>
<dbReference type="EMBL" id="MT898274">
    <property type="protein sequence ID" value="QOS24662.1"/>
    <property type="molecule type" value="Genomic_DNA"/>
</dbReference>